<name>A0ACA9P6D4_9GLOM</name>
<gene>
    <name evidence="1" type="ORF">SCALOS_LOCUS10044</name>
</gene>
<feature type="non-terminal residue" evidence="1">
    <location>
        <position position="1"/>
    </location>
</feature>
<dbReference type="EMBL" id="CAJVPM010034962">
    <property type="protein sequence ID" value="CAG8688724.1"/>
    <property type="molecule type" value="Genomic_DNA"/>
</dbReference>
<evidence type="ECO:0000313" key="2">
    <source>
        <dbReference type="Proteomes" id="UP000789860"/>
    </source>
</evidence>
<proteinExistence type="predicted"/>
<protein>
    <submittedName>
        <fullName evidence="1">8723_t:CDS:1</fullName>
    </submittedName>
</protein>
<evidence type="ECO:0000313" key="1">
    <source>
        <dbReference type="EMBL" id="CAG8688724.1"/>
    </source>
</evidence>
<feature type="non-terminal residue" evidence="1">
    <location>
        <position position="66"/>
    </location>
</feature>
<accession>A0ACA9P6D4</accession>
<sequence length="66" mass="7550">LSSASSGAISDATRYYIVQFANVYMGEFEFHQVRSSTCYHMDSALSYLPSQNKFDDCNFRGHTYYA</sequence>
<reference evidence="1" key="1">
    <citation type="submission" date="2021-06" db="EMBL/GenBank/DDBJ databases">
        <authorList>
            <person name="Kallberg Y."/>
            <person name="Tangrot J."/>
            <person name="Rosling A."/>
        </authorList>
    </citation>
    <scope>NUCLEOTIDE SEQUENCE</scope>
    <source>
        <strain evidence="1">AU212A</strain>
    </source>
</reference>
<comment type="caution">
    <text evidence="1">The sequence shown here is derived from an EMBL/GenBank/DDBJ whole genome shotgun (WGS) entry which is preliminary data.</text>
</comment>
<organism evidence="1 2">
    <name type="scientific">Scutellospora calospora</name>
    <dbReference type="NCBI Taxonomy" id="85575"/>
    <lineage>
        <taxon>Eukaryota</taxon>
        <taxon>Fungi</taxon>
        <taxon>Fungi incertae sedis</taxon>
        <taxon>Mucoromycota</taxon>
        <taxon>Glomeromycotina</taxon>
        <taxon>Glomeromycetes</taxon>
        <taxon>Diversisporales</taxon>
        <taxon>Gigasporaceae</taxon>
        <taxon>Scutellospora</taxon>
    </lineage>
</organism>
<dbReference type="Proteomes" id="UP000789860">
    <property type="component" value="Unassembled WGS sequence"/>
</dbReference>
<keyword evidence="2" id="KW-1185">Reference proteome</keyword>